<dbReference type="InterPro" id="IPR000073">
    <property type="entry name" value="AB_hydrolase_1"/>
</dbReference>
<accession>A0A285EET1</accession>
<dbReference type="PANTHER" id="PTHR43798">
    <property type="entry name" value="MONOACYLGLYCEROL LIPASE"/>
    <property type="match status" value="1"/>
</dbReference>
<evidence type="ECO:0000313" key="4">
    <source>
        <dbReference type="Proteomes" id="UP000219514"/>
    </source>
</evidence>
<dbReference type="Proteomes" id="UP000219514">
    <property type="component" value="Unassembled WGS sequence"/>
</dbReference>
<keyword evidence="4" id="KW-1185">Reference proteome</keyword>
<evidence type="ECO:0000313" key="3">
    <source>
        <dbReference type="EMBL" id="SNX97628.1"/>
    </source>
</evidence>
<proteinExistence type="predicted"/>
<feature type="domain" description="AB hydrolase-1" evidence="2">
    <location>
        <begin position="36"/>
        <end position="324"/>
    </location>
</feature>
<organism evidence="3 4">
    <name type="scientific">Geodermatophilus sabuli</name>
    <dbReference type="NCBI Taxonomy" id="1564158"/>
    <lineage>
        <taxon>Bacteria</taxon>
        <taxon>Bacillati</taxon>
        <taxon>Actinomycetota</taxon>
        <taxon>Actinomycetes</taxon>
        <taxon>Geodermatophilales</taxon>
        <taxon>Geodermatophilaceae</taxon>
        <taxon>Geodermatophilus</taxon>
    </lineage>
</organism>
<dbReference type="GO" id="GO:0016020">
    <property type="term" value="C:membrane"/>
    <property type="evidence" value="ECO:0007669"/>
    <property type="project" value="TreeGrafter"/>
</dbReference>
<keyword evidence="3" id="KW-0378">Hydrolase</keyword>
<dbReference type="AlphaFoldDB" id="A0A285EET1"/>
<evidence type="ECO:0000259" key="2">
    <source>
        <dbReference type="Pfam" id="PF12697"/>
    </source>
</evidence>
<dbReference type="GO" id="GO:0016787">
    <property type="term" value="F:hydrolase activity"/>
    <property type="evidence" value="ECO:0007669"/>
    <property type="project" value="UniProtKB-KW"/>
</dbReference>
<dbReference type="Pfam" id="PF12697">
    <property type="entry name" value="Abhydrolase_6"/>
    <property type="match status" value="1"/>
</dbReference>
<reference evidence="3 4" key="1">
    <citation type="submission" date="2017-09" db="EMBL/GenBank/DDBJ databases">
        <authorList>
            <person name="Ehlers B."/>
            <person name="Leendertz F.H."/>
        </authorList>
    </citation>
    <scope>NUCLEOTIDE SEQUENCE [LARGE SCALE GENOMIC DNA]</scope>
    <source>
        <strain evidence="3 4">DSM 46844</strain>
    </source>
</reference>
<dbReference type="InterPro" id="IPR050266">
    <property type="entry name" value="AB_hydrolase_sf"/>
</dbReference>
<dbReference type="Gene3D" id="3.40.50.1820">
    <property type="entry name" value="alpha/beta hydrolase"/>
    <property type="match status" value="1"/>
</dbReference>
<sequence>MTRATRTPQEISVPVDGGELAALRWPADAPGAPIAVLLHGITANAMAWAAVAPALAGEFEVVAPDLRGRAGSAGLPGPYGIEAHAADVATLLDRLGGDGRAGADAAVLVGHSMGAFVAVMAAAGTARDRVHGLVLVDGGLALPQPPGADVDAMLAAVLGPSLERLSMTFPDQAAVRAFWARHPAVGPWVDDPAVAAYLARDMAHGRMAQDPAHGRMAQDPAHGGMAQDGTAGQPPALRSTCVPEAVRVDGGDLLLNERVLEATTDLPVPATLLWAPRGLFDQTPGLYDEVRLAGLGLEPSGITAREVPDTNHYSVLWAPQGVAAIADATRAAAARG</sequence>
<dbReference type="OrthoDB" id="63519at2"/>
<evidence type="ECO:0000256" key="1">
    <source>
        <dbReference type="SAM" id="MobiDB-lite"/>
    </source>
</evidence>
<gene>
    <name evidence="3" type="ORF">SAMN06893097_107273</name>
</gene>
<name>A0A285EET1_9ACTN</name>
<feature type="region of interest" description="Disordered" evidence="1">
    <location>
        <begin position="212"/>
        <end position="237"/>
    </location>
</feature>
<dbReference type="SUPFAM" id="SSF53474">
    <property type="entry name" value="alpha/beta-Hydrolases"/>
    <property type="match status" value="1"/>
</dbReference>
<protein>
    <submittedName>
        <fullName evidence="3">Alpha/beta hydrolase family protein</fullName>
    </submittedName>
</protein>
<dbReference type="EMBL" id="OBDO01000007">
    <property type="protein sequence ID" value="SNX97628.1"/>
    <property type="molecule type" value="Genomic_DNA"/>
</dbReference>
<dbReference type="RefSeq" id="WP_097207567.1">
    <property type="nucleotide sequence ID" value="NZ_JACHXB010000006.1"/>
</dbReference>
<dbReference type="InterPro" id="IPR029058">
    <property type="entry name" value="AB_hydrolase_fold"/>
</dbReference>
<dbReference type="PANTHER" id="PTHR43798:SF33">
    <property type="entry name" value="HYDROLASE, PUTATIVE (AFU_ORTHOLOGUE AFUA_2G14860)-RELATED"/>
    <property type="match status" value="1"/>
</dbReference>